<name>A0ABD6DKQ8_9EURY</name>
<keyword evidence="3" id="KW-1185">Reference proteome</keyword>
<comment type="caution">
    <text evidence="2">The sequence shown here is derived from an EMBL/GenBank/DDBJ whole genome shotgun (WGS) entry which is preliminary data.</text>
</comment>
<feature type="transmembrane region" description="Helical" evidence="1">
    <location>
        <begin position="73"/>
        <end position="91"/>
    </location>
</feature>
<keyword evidence="1" id="KW-0472">Membrane</keyword>
<accession>A0ABD6DKQ8</accession>
<proteinExistence type="predicted"/>
<organism evidence="2 3">
    <name type="scientific">Haloarchaeobius litoreus</name>
    <dbReference type="NCBI Taxonomy" id="755306"/>
    <lineage>
        <taxon>Archaea</taxon>
        <taxon>Methanobacteriati</taxon>
        <taxon>Methanobacteriota</taxon>
        <taxon>Stenosarchaea group</taxon>
        <taxon>Halobacteria</taxon>
        <taxon>Halobacteriales</taxon>
        <taxon>Halorubellaceae</taxon>
        <taxon>Haloarchaeobius</taxon>
    </lineage>
</organism>
<evidence type="ECO:0000256" key="1">
    <source>
        <dbReference type="SAM" id="Phobius"/>
    </source>
</evidence>
<dbReference type="AlphaFoldDB" id="A0ABD6DKQ8"/>
<sequence length="173" mass="18580">MDENVEVALRFTAAQLAAATAGIHLWIGLRPLVLYTQAGRPFTDPRQALFVLSSIAVLVGIGLAAYGFRRDYVYGLGIVLALTYIVGWLLLGGHPEGTEIIAYAWESTGHTHGSPLGTLVEHLFGSIWLVTTKTIETVLLGILVVLLYHERFGDDTADGTTDDTGDAEAEATP</sequence>
<dbReference type="RefSeq" id="WP_256401272.1">
    <property type="nucleotide sequence ID" value="NZ_JANHJR010000003.1"/>
</dbReference>
<keyword evidence="1" id="KW-1133">Transmembrane helix</keyword>
<evidence type="ECO:0000313" key="3">
    <source>
        <dbReference type="Proteomes" id="UP001597034"/>
    </source>
</evidence>
<feature type="transmembrane region" description="Helical" evidence="1">
    <location>
        <begin position="7"/>
        <end position="27"/>
    </location>
</feature>
<dbReference type="Proteomes" id="UP001597034">
    <property type="component" value="Unassembled WGS sequence"/>
</dbReference>
<protein>
    <submittedName>
        <fullName evidence="2">Uncharacterized protein</fullName>
    </submittedName>
</protein>
<reference evidence="2 3" key="1">
    <citation type="journal article" date="2019" name="Int. J. Syst. Evol. Microbiol.">
        <title>The Global Catalogue of Microorganisms (GCM) 10K type strain sequencing project: providing services to taxonomists for standard genome sequencing and annotation.</title>
        <authorList>
            <consortium name="The Broad Institute Genomics Platform"/>
            <consortium name="The Broad Institute Genome Sequencing Center for Infectious Disease"/>
            <person name="Wu L."/>
            <person name="Ma J."/>
        </authorList>
    </citation>
    <scope>NUCLEOTIDE SEQUENCE [LARGE SCALE GENOMIC DNA]</scope>
    <source>
        <strain evidence="2 3">CGMCC 1.10390</strain>
    </source>
</reference>
<gene>
    <name evidence="2" type="ORF">ACFSBL_13225</name>
</gene>
<dbReference type="EMBL" id="JBHUDO010000003">
    <property type="protein sequence ID" value="MFD1646646.1"/>
    <property type="molecule type" value="Genomic_DNA"/>
</dbReference>
<feature type="transmembrane region" description="Helical" evidence="1">
    <location>
        <begin position="127"/>
        <end position="148"/>
    </location>
</feature>
<evidence type="ECO:0000313" key="2">
    <source>
        <dbReference type="EMBL" id="MFD1646646.1"/>
    </source>
</evidence>
<keyword evidence="1" id="KW-0812">Transmembrane</keyword>
<feature type="transmembrane region" description="Helical" evidence="1">
    <location>
        <begin position="47"/>
        <end position="66"/>
    </location>
</feature>